<keyword evidence="7" id="KW-1185">Reference proteome</keyword>
<feature type="domain" description="Pirin N-terminal" evidence="4">
    <location>
        <begin position="14"/>
        <end position="118"/>
    </location>
</feature>
<evidence type="ECO:0000313" key="7">
    <source>
        <dbReference type="Proteomes" id="UP000262802"/>
    </source>
</evidence>
<protein>
    <submittedName>
        <fullName evidence="6">Pirin family protein</fullName>
    </submittedName>
</protein>
<dbReference type="KEGG" id="hyh:D3Y59_03360"/>
<comment type="similarity">
    <text evidence="1 3">Belongs to the pirin family.</text>
</comment>
<dbReference type="InterPro" id="IPR012093">
    <property type="entry name" value="Pirin"/>
</dbReference>
<feature type="binding site" evidence="2">
    <location>
        <position position="102"/>
    </location>
    <ligand>
        <name>Fe cation</name>
        <dbReference type="ChEBI" id="CHEBI:24875"/>
    </ligand>
</feature>
<dbReference type="AlphaFoldDB" id="A0A3B7QWJ6"/>
<dbReference type="Pfam" id="PF02678">
    <property type="entry name" value="Pirin"/>
    <property type="match status" value="1"/>
</dbReference>
<name>A0A3B7QWJ6_9BACT</name>
<feature type="binding site" evidence="2">
    <location>
        <position position="58"/>
    </location>
    <ligand>
        <name>Fe cation</name>
        <dbReference type="ChEBI" id="CHEBI:24875"/>
    </ligand>
</feature>
<feature type="binding site" evidence="2">
    <location>
        <position position="104"/>
    </location>
    <ligand>
        <name>Fe cation</name>
        <dbReference type="ChEBI" id="CHEBI:24875"/>
    </ligand>
</feature>
<comment type="cofactor">
    <cofactor evidence="2">
        <name>Fe cation</name>
        <dbReference type="ChEBI" id="CHEBI:24875"/>
    </cofactor>
    <text evidence="2">Binds 1 Fe cation per subunit.</text>
</comment>
<proteinExistence type="inferred from homology"/>
<keyword evidence="2" id="KW-0479">Metal-binding</keyword>
<evidence type="ECO:0000256" key="3">
    <source>
        <dbReference type="RuleBase" id="RU003457"/>
    </source>
</evidence>
<dbReference type="RefSeq" id="WP_119443771.1">
    <property type="nucleotide sequence ID" value="NZ_CP032317.1"/>
</dbReference>
<dbReference type="InterPro" id="IPR011051">
    <property type="entry name" value="RmlC_Cupin_sf"/>
</dbReference>
<gene>
    <name evidence="6" type="ORF">D3Y59_03360</name>
</gene>
<dbReference type="CDD" id="cd02910">
    <property type="entry name" value="cupin_Yhhw_N"/>
    <property type="match status" value="1"/>
</dbReference>
<dbReference type="Proteomes" id="UP000262802">
    <property type="component" value="Chromosome"/>
</dbReference>
<evidence type="ECO:0000256" key="2">
    <source>
        <dbReference type="PIRSR" id="PIRSR006232-1"/>
    </source>
</evidence>
<dbReference type="PANTHER" id="PTHR43212:SF3">
    <property type="entry name" value="QUERCETIN 2,3-DIOXYGENASE"/>
    <property type="match status" value="1"/>
</dbReference>
<keyword evidence="2" id="KW-0408">Iron</keyword>
<evidence type="ECO:0000259" key="5">
    <source>
        <dbReference type="Pfam" id="PF17954"/>
    </source>
</evidence>
<evidence type="ECO:0000256" key="1">
    <source>
        <dbReference type="ARBA" id="ARBA00008416"/>
    </source>
</evidence>
<reference evidence="6 7" key="1">
    <citation type="submission" date="2018-09" db="EMBL/GenBank/DDBJ databases">
        <title>Hymenobacter medium sp. nov., isolated from R2A medium.</title>
        <authorList>
            <person name="Yingchao G."/>
        </authorList>
    </citation>
    <scope>NUCLEOTIDE SEQUENCE [LARGE SCALE GENOMIC DNA]</scope>
    <source>
        <strain evidence="7">sh-6</strain>
    </source>
</reference>
<sequence>MLTYIPATERYHAQPVAWLSSFHLFSFAEYYDPKNMHFGPLRVFNDDTVAPNAGFPQHPHHEMEIVSIVLEGEITHEDTMGNKTTIKAGEVQRMTAGTGLAHSEYNRTDKPLRFYQLWFIPNMKSLSPSYEQKDIDFLDSKNELIPLVSGQKVLEDVVYINSNSTIYWSNLRAEKEIEFKTFPIRNTFIYLKEGSIFVNGTEMGPGDQVRSTDEHVIHIRAERDAQFILIDLPAAEANY</sequence>
<organism evidence="6 7">
    <name type="scientific">Hymenobacter oligotrophus</name>
    <dbReference type="NCBI Taxonomy" id="2319843"/>
    <lineage>
        <taxon>Bacteria</taxon>
        <taxon>Pseudomonadati</taxon>
        <taxon>Bacteroidota</taxon>
        <taxon>Cytophagia</taxon>
        <taxon>Cytophagales</taxon>
        <taxon>Hymenobacteraceae</taxon>
        <taxon>Hymenobacter</taxon>
    </lineage>
</organism>
<dbReference type="PIRSF" id="PIRSF006232">
    <property type="entry name" value="Pirin"/>
    <property type="match status" value="1"/>
</dbReference>
<dbReference type="EMBL" id="CP032317">
    <property type="protein sequence ID" value="AYA36184.1"/>
    <property type="molecule type" value="Genomic_DNA"/>
</dbReference>
<dbReference type="InterPro" id="IPR014710">
    <property type="entry name" value="RmlC-like_jellyroll"/>
</dbReference>
<evidence type="ECO:0000313" key="6">
    <source>
        <dbReference type="EMBL" id="AYA36184.1"/>
    </source>
</evidence>
<dbReference type="GO" id="GO:0046872">
    <property type="term" value="F:metal ion binding"/>
    <property type="evidence" value="ECO:0007669"/>
    <property type="project" value="UniProtKB-KW"/>
</dbReference>
<dbReference type="InterPro" id="IPR003829">
    <property type="entry name" value="Pirin_N_dom"/>
</dbReference>
<feature type="binding site" evidence="2">
    <location>
        <position position="60"/>
    </location>
    <ligand>
        <name>Fe cation</name>
        <dbReference type="ChEBI" id="CHEBI:24875"/>
    </ligand>
</feature>
<accession>A0A3B7QWJ6</accession>
<dbReference type="SUPFAM" id="SSF51182">
    <property type="entry name" value="RmlC-like cupins"/>
    <property type="match status" value="1"/>
</dbReference>
<evidence type="ECO:0000259" key="4">
    <source>
        <dbReference type="Pfam" id="PF02678"/>
    </source>
</evidence>
<feature type="domain" description="Quercetin 2,3-dioxygenase C-terminal cupin" evidence="5">
    <location>
        <begin position="154"/>
        <end position="232"/>
    </location>
</feature>
<dbReference type="OrthoDB" id="321327at2"/>
<dbReference type="InterPro" id="IPR041602">
    <property type="entry name" value="Quercetinase_C"/>
</dbReference>
<dbReference type="PANTHER" id="PTHR43212">
    <property type="entry name" value="QUERCETIN 2,3-DIOXYGENASE"/>
    <property type="match status" value="1"/>
</dbReference>
<dbReference type="Pfam" id="PF17954">
    <property type="entry name" value="Pirin_C_2"/>
    <property type="match status" value="1"/>
</dbReference>
<dbReference type="Gene3D" id="2.60.120.10">
    <property type="entry name" value="Jelly Rolls"/>
    <property type="match status" value="2"/>
</dbReference>